<feature type="domain" description="RNA polymerase sigma-70 region 4" evidence="7">
    <location>
        <begin position="128"/>
        <end position="177"/>
    </location>
</feature>
<evidence type="ECO:0000256" key="4">
    <source>
        <dbReference type="ARBA" id="ARBA00023125"/>
    </source>
</evidence>
<dbReference type="PANTHER" id="PTHR43133:SF8">
    <property type="entry name" value="RNA POLYMERASE SIGMA FACTOR HI_1459-RELATED"/>
    <property type="match status" value="1"/>
</dbReference>
<name>A0A8J3Z8Q6_9ACTN</name>
<dbReference type="InterPro" id="IPR014284">
    <property type="entry name" value="RNA_pol_sigma-70_dom"/>
</dbReference>
<dbReference type="SUPFAM" id="SSF88946">
    <property type="entry name" value="Sigma2 domain of RNA polymerase sigma factors"/>
    <property type="match status" value="1"/>
</dbReference>
<gene>
    <name evidence="8" type="primary">rpoE_21</name>
    <name evidence="8" type="ORF">Vau01_044640</name>
</gene>
<dbReference type="Proteomes" id="UP000612585">
    <property type="component" value="Unassembled WGS sequence"/>
</dbReference>
<dbReference type="Gene3D" id="1.10.1740.10">
    <property type="match status" value="1"/>
</dbReference>
<dbReference type="InterPro" id="IPR039425">
    <property type="entry name" value="RNA_pol_sigma-70-like"/>
</dbReference>
<evidence type="ECO:0000256" key="5">
    <source>
        <dbReference type="ARBA" id="ARBA00023163"/>
    </source>
</evidence>
<dbReference type="Pfam" id="PF04545">
    <property type="entry name" value="Sigma70_r4"/>
    <property type="match status" value="1"/>
</dbReference>
<dbReference type="InterPro" id="IPR007630">
    <property type="entry name" value="RNA_pol_sigma70_r4"/>
</dbReference>
<keyword evidence="2" id="KW-0805">Transcription regulation</keyword>
<dbReference type="Gene3D" id="1.10.10.10">
    <property type="entry name" value="Winged helix-like DNA-binding domain superfamily/Winged helix DNA-binding domain"/>
    <property type="match status" value="1"/>
</dbReference>
<organism evidence="8 9">
    <name type="scientific">Virgisporangium aurantiacum</name>
    <dbReference type="NCBI Taxonomy" id="175570"/>
    <lineage>
        <taxon>Bacteria</taxon>
        <taxon>Bacillati</taxon>
        <taxon>Actinomycetota</taxon>
        <taxon>Actinomycetes</taxon>
        <taxon>Micromonosporales</taxon>
        <taxon>Micromonosporaceae</taxon>
        <taxon>Virgisporangium</taxon>
    </lineage>
</organism>
<evidence type="ECO:0000256" key="1">
    <source>
        <dbReference type="ARBA" id="ARBA00010641"/>
    </source>
</evidence>
<reference evidence="8" key="1">
    <citation type="submission" date="2021-01" db="EMBL/GenBank/DDBJ databases">
        <title>Whole genome shotgun sequence of Virgisporangium aurantiacum NBRC 16421.</title>
        <authorList>
            <person name="Komaki H."/>
            <person name="Tamura T."/>
        </authorList>
    </citation>
    <scope>NUCLEOTIDE SEQUENCE</scope>
    <source>
        <strain evidence="8">NBRC 16421</strain>
    </source>
</reference>
<dbReference type="Pfam" id="PF04542">
    <property type="entry name" value="Sigma70_r2"/>
    <property type="match status" value="1"/>
</dbReference>
<keyword evidence="5" id="KW-0804">Transcription</keyword>
<evidence type="ECO:0000313" key="8">
    <source>
        <dbReference type="EMBL" id="GIJ56948.1"/>
    </source>
</evidence>
<proteinExistence type="inferred from homology"/>
<evidence type="ECO:0000259" key="6">
    <source>
        <dbReference type="Pfam" id="PF04542"/>
    </source>
</evidence>
<comment type="caution">
    <text evidence="8">The sequence shown here is derived from an EMBL/GenBank/DDBJ whole genome shotgun (WGS) entry which is preliminary data.</text>
</comment>
<keyword evidence="4" id="KW-0238">DNA-binding</keyword>
<keyword evidence="9" id="KW-1185">Reference proteome</keyword>
<sequence length="205" mass="23405">MRDYDLTALVQASVKGDDEAWSELVRRHARLVAVTIRRFRLHPSDEQDVSQLVWLRLIESIEHIRDPAALPGWLVTTTRHECQRYVRRNGRGVVVDPQTLNALATPGEHEHDEALLAAERHRVLLDGLEELAPDHRELIELLSSDPPHTYAEISRMLDIPIGSIGPTRRRVLEKLRETTAVRTYLRSTGESRTEDLGHVAAELER</sequence>
<evidence type="ECO:0000259" key="7">
    <source>
        <dbReference type="Pfam" id="PF04545"/>
    </source>
</evidence>
<protein>
    <submittedName>
        <fullName evidence="8">RNA polymerase sigma factor</fullName>
    </submittedName>
</protein>
<dbReference type="GO" id="GO:0016987">
    <property type="term" value="F:sigma factor activity"/>
    <property type="evidence" value="ECO:0007669"/>
    <property type="project" value="UniProtKB-KW"/>
</dbReference>
<dbReference type="NCBIfam" id="TIGR02937">
    <property type="entry name" value="sigma70-ECF"/>
    <property type="match status" value="1"/>
</dbReference>
<comment type="similarity">
    <text evidence="1">Belongs to the sigma-70 factor family. ECF subfamily.</text>
</comment>
<feature type="domain" description="RNA polymerase sigma-70 region 2" evidence="6">
    <location>
        <begin position="24"/>
        <end position="91"/>
    </location>
</feature>
<dbReference type="GO" id="GO:0006352">
    <property type="term" value="P:DNA-templated transcription initiation"/>
    <property type="evidence" value="ECO:0007669"/>
    <property type="project" value="InterPro"/>
</dbReference>
<dbReference type="GO" id="GO:0003677">
    <property type="term" value="F:DNA binding"/>
    <property type="evidence" value="ECO:0007669"/>
    <property type="project" value="UniProtKB-KW"/>
</dbReference>
<keyword evidence="3" id="KW-0731">Sigma factor</keyword>
<accession>A0A8J3Z8Q6</accession>
<evidence type="ECO:0000256" key="3">
    <source>
        <dbReference type="ARBA" id="ARBA00023082"/>
    </source>
</evidence>
<dbReference type="InterPro" id="IPR013325">
    <property type="entry name" value="RNA_pol_sigma_r2"/>
</dbReference>
<dbReference type="InterPro" id="IPR007627">
    <property type="entry name" value="RNA_pol_sigma70_r2"/>
</dbReference>
<evidence type="ECO:0000256" key="2">
    <source>
        <dbReference type="ARBA" id="ARBA00023015"/>
    </source>
</evidence>
<dbReference type="AlphaFoldDB" id="A0A8J3Z8Q6"/>
<dbReference type="PANTHER" id="PTHR43133">
    <property type="entry name" value="RNA POLYMERASE ECF-TYPE SIGMA FACTO"/>
    <property type="match status" value="1"/>
</dbReference>
<dbReference type="SUPFAM" id="SSF88659">
    <property type="entry name" value="Sigma3 and sigma4 domains of RNA polymerase sigma factors"/>
    <property type="match status" value="1"/>
</dbReference>
<dbReference type="EMBL" id="BOPG01000027">
    <property type="protein sequence ID" value="GIJ56948.1"/>
    <property type="molecule type" value="Genomic_DNA"/>
</dbReference>
<dbReference type="InterPro" id="IPR013324">
    <property type="entry name" value="RNA_pol_sigma_r3/r4-like"/>
</dbReference>
<evidence type="ECO:0000313" key="9">
    <source>
        <dbReference type="Proteomes" id="UP000612585"/>
    </source>
</evidence>
<dbReference type="InterPro" id="IPR036388">
    <property type="entry name" value="WH-like_DNA-bd_sf"/>
</dbReference>